<protein>
    <submittedName>
        <fullName evidence="1">Uncharacterized protein</fullName>
    </submittedName>
</protein>
<name>A0A9D9HUH1_9BACT</name>
<sequence length="105" mass="11710">MKTILQALMDEIDYPFPKGKFENKLLARNLNGEEEVSYDVIVSKEFRGAVADCLYSLVEAINFSEADKSISLPDRNVILKKMNAIYTSIGEKDKCVGEPTVYIGG</sequence>
<dbReference type="AlphaFoldDB" id="A0A9D9HUH1"/>
<accession>A0A9D9HUH1</accession>
<gene>
    <name evidence="1" type="ORF">IAA73_07320</name>
</gene>
<dbReference type="EMBL" id="JADIMG010000072">
    <property type="protein sequence ID" value="MBO8460123.1"/>
    <property type="molecule type" value="Genomic_DNA"/>
</dbReference>
<organism evidence="1 2">
    <name type="scientific">Candidatus Gallipaludibacter merdavium</name>
    <dbReference type="NCBI Taxonomy" id="2840839"/>
    <lineage>
        <taxon>Bacteria</taxon>
        <taxon>Pseudomonadati</taxon>
        <taxon>Bacteroidota</taxon>
        <taxon>Bacteroidia</taxon>
        <taxon>Bacteroidales</taxon>
        <taxon>Candidatus Gallipaludibacter</taxon>
    </lineage>
</organism>
<reference evidence="1" key="1">
    <citation type="submission" date="2020-10" db="EMBL/GenBank/DDBJ databases">
        <authorList>
            <person name="Gilroy R."/>
        </authorList>
    </citation>
    <scope>NUCLEOTIDE SEQUENCE</scope>
    <source>
        <strain evidence="1">G3-3990</strain>
    </source>
</reference>
<evidence type="ECO:0000313" key="2">
    <source>
        <dbReference type="Proteomes" id="UP000823641"/>
    </source>
</evidence>
<dbReference type="Proteomes" id="UP000823641">
    <property type="component" value="Unassembled WGS sequence"/>
</dbReference>
<reference evidence="1" key="2">
    <citation type="journal article" date="2021" name="PeerJ">
        <title>Extensive microbial diversity within the chicken gut microbiome revealed by metagenomics and culture.</title>
        <authorList>
            <person name="Gilroy R."/>
            <person name="Ravi A."/>
            <person name="Getino M."/>
            <person name="Pursley I."/>
            <person name="Horton D.L."/>
            <person name="Alikhan N.F."/>
            <person name="Baker D."/>
            <person name="Gharbi K."/>
            <person name="Hall N."/>
            <person name="Watson M."/>
            <person name="Adriaenssens E.M."/>
            <person name="Foster-Nyarko E."/>
            <person name="Jarju S."/>
            <person name="Secka A."/>
            <person name="Antonio M."/>
            <person name="Oren A."/>
            <person name="Chaudhuri R.R."/>
            <person name="La Ragione R."/>
            <person name="Hildebrand F."/>
            <person name="Pallen M.J."/>
        </authorList>
    </citation>
    <scope>NUCLEOTIDE SEQUENCE</scope>
    <source>
        <strain evidence="1">G3-3990</strain>
    </source>
</reference>
<comment type="caution">
    <text evidence="1">The sequence shown here is derived from an EMBL/GenBank/DDBJ whole genome shotgun (WGS) entry which is preliminary data.</text>
</comment>
<evidence type="ECO:0000313" key="1">
    <source>
        <dbReference type="EMBL" id="MBO8460123.1"/>
    </source>
</evidence>
<proteinExistence type="predicted"/>